<name>A0A508WS35_9HYPH</name>
<accession>A0A508WS35</accession>
<gene>
    <name evidence="1" type="ORF">EMEDMD4_1140035</name>
</gene>
<protein>
    <submittedName>
        <fullName evidence="1">Uncharacterized protein</fullName>
    </submittedName>
</protein>
<dbReference type="AlphaFoldDB" id="A0A508WS35"/>
<sequence length="61" mass="6810">MIFTNAILQIDIAEEFARPHIAAAHASLQKPIKRVNHGESLKASFFFNSLLIDLSPVRFSS</sequence>
<proteinExistence type="predicted"/>
<evidence type="ECO:0000313" key="1">
    <source>
        <dbReference type="EMBL" id="VTZ59597.1"/>
    </source>
</evidence>
<reference evidence="1" key="1">
    <citation type="submission" date="2019-06" db="EMBL/GenBank/DDBJ databases">
        <authorList>
            <person name="Le Quere A."/>
            <person name="Colella S."/>
        </authorList>
    </citation>
    <scope>NUCLEOTIDE SEQUENCE</scope>
    <source>
        <strain evidence="1">EmedicaeMD41</strain>
    </source>
</reference>
<dbReference type="Proteomes" id="UP000507954">
    <property type="component" value="Unassembled WGS sequence"/>
</dbReference>
<dbReference type="EMBL" id="CABFNB010000018">
    <property type="protein sequence ID" value="VTZ59597.1"/>
    <property type="molecule type" value="Genomic_DNA"/>
</dbReference>
<organism evidence="1">
    <name type="scientific">Sinorhizobium medicae</name>
    <dbReference type="NCBI Taxonomy" id="110321"/>
    <lineage>
        <taxon>Bacteria</taxon>
        <taxon>Pseudomonadati</taxon>
        <taxon>Pseudomonadota</taxon>
        <taxon>Alphaproteobacteria</taxon>
        <taxon>Hyphomicrobiales</taxon>
        <taxon>Rhizobiaceae</taxon>
        <taxon>Sinorhizobium/Ensifer group</taxon>
        <taxon>Sinorhizobium</taxon>
    </lineage>
</organism>